<evidence type="ECO:0000256" key="2">
    <source>
        <dbReference type="ARBA" id="ARBA00022989"/>
    </source>
</evidence>
<dbReference type="EMBL" id="NFSB01000090">
    <property type="protein sequence ID" value="OUM23693.1"/>
    <property type="molecule type" value="Genomic_DNA"/>
</dbReference>
<sequence>MSRSQLLLVLCAQTLMLAAFQGLKLAAPLYALSIGVSDGAVGALVALFAASQIFLAIPIGRYADKKGLHAPMAYAAVGSGGMLFLGGLHPEIVIISVVAVALGAANCVTLIVMQRHVGRADLSDESRRNYFGWLAISPALSSSLGPLAAGLIIDLLAPAKGDYVAFQYCFAFLALLSCSSWLFTRKVIATRSVSIPSEPKAPAWNLLKSANFRGILFVNWLQSTVWDVHSFIVPVIGFKAGYSASTIGIILGGFALAAAAIRLVLPILSKRFSEKQIIACSCIVAVIVFSLYPFAHTPLIMFACSTVLGAALGCVQPMILTMLVQVTPLHRQGEAFGIRLTALNASNFLVPIVAGSFSGLVGLSSVFWMVSALMILGIPKIRNIQIR</sequence>
<accession>A0A1Y3KKX1</accession>
<keyword evidence="2 4" id="KW-1133">Transmembrane helix</keyword>
<dbReference type="AlphaFoldDB" id="A0A1Y3KKX1"/>
<evidence type="ECO:0000256" key="1">
    <source>
        <dbReference type="ARBA" id="ARBA00022692"/>
    </source>
</evidence>
<feature type="domain" description="Major facilitator superfamily (MFS) profile" evidence="5">
    <location>
        <begin position="207"/>
        <end position="387"/>
    </location>
</feature>
<protein>
    <recommendedName>
        <fullName evidence="5">Major facilitator superfamily (MFS) profile domain-containing protein</fullName>
    </recommendedName>
</protein>
<dbReference type="PROSITE" id="PS50850">
    <property type="entry name" value="MFS"/>
    <property type="match status" value="1"/>
</dbReference>
<dbReference type="Gene3D" id="1.20.1250.20">
    <property type="entry name" value="MFS general substrate transporter like domains"/>
    <property type="match status" value="1"/>
</dbReference>
<dbReference type="InterPro" id="IPR011701">
    <property type="entry name" value="MFS"/>
</dbReference>
<feature type="transmembrane region" description="Helical" evidence="4">
    <location>
        <begin position="242"/>
        <end position="265"/>
    </location>
</feature>
<comment type="caution">
    <text evidence="6">The sequence shown here is derived from an EMBL/GenBank/DDBJ whole genome shotgun (WGS) entry which is preliminary data.</text>
</comment>
<evidence type="ECO:0000313" key="7">
    <source>
        <dbReference type="Proteomes" id="UP000196082"/>
    </source>
</evidence>
<dbReference type="Proteomes" id="UP000196082">
    <property type="component" value="Unassembled WGS sequence"/>
</dbReference>
<dbReference type="SUPFAM" id="SSF103473">
    <property type="entry name" value="MFS general substrate transporter"/>
    <property type="match status" value="1"/>
</dbReference>
<organism evidence="6 7">
    <name type="scientific">Pseudomonas putida</name>
    <name type="common">Arthrobacter siderocapsulatus</name>
    <dbReference type="NCBI Taxonomy" id="303"/>
    <lineage>
        <taxon>Bacteria</taxon>
        <taxon>Pseudomonadati</taxon>
        <taxon>Pseudomonadota</taxon>
        <taxon>Gammaproteobacteria</taxon>
        <taxon>Pseudomonadales</taxon>
        <taxon>Pseudomonadaceae</taxon>
        <taxon>Pseudomonas</taxon>
    </lineage>
</organism>
<proteinExistence type="predicted"/>
<dbReference type="PANTHER" id="PTHR23526:SF4">
    <property type="entry name" value="INTEGRAL MEMBRANE TRANSPORT PROTEIN"/>
    <property type="match status" value="1"/>
</dbReference>
<dbReference type="PANTHER" id="PTHR23526">
    <property type="entry name" value="INTEGRAL MEMBRANE TRANSPORT PROTEIN-RELATED"/>
    <property type="match status" value="1"/>
</dbReference>
<feature type="transmembrane region" description="Helical" evidence="4">
    <location>
        <begin position="165"/>
        <end position="183"/>
    </location>
</feature>
<name>A0A1Y3KKX1_PSEPU</name>
<keyword evidence="1 4" id="KW-0812">Transmembrane</keyword>
<feature type="transmembrane region" description="Helical" evidence="4">
    <location>
        <begin position="300"/>
        <end position="324"/>
    </location>
</feature>
<keyword evidence="3 4" id="KW-0472">Membrane</keyword>
<evidence type="ECO:0000259" key="5">
    <source>
        <dbReference type="PROSITE" id="PS50850"/>
    </source>
</evidence>
<gene>
    <name evidence="6" type="ORF">B8W72_27710</name>
</gene>
<feature type="transmembrane region" description="Helical" evidence="4">
    <location>
        <begin position="277"/>
        <end position="294"/>
    </location>
</feature>
<evidence type="ECO:0000256" key="3">
    <source>
        <dbReference type="ARBA" id="ARBA00023136"/>
    </source>
</evidence>
<dbReference type="InterPro" id="IPR052528">
    <property type="entry name" value="Sugar_transport-like"/>
</dbReference>
<feature type="transmembrane region" description="Helical" evidence="4">
    <location>
        <begin position="92"/>
        <end position="112"/>
    </location>
</feature>
<evidence type="ECO:0000256" key="4">
    <source>
        <dbReference type="SAM" id="Phobius"/>
    </source>
</evidence>
<dbReference type="InterPro" id="IPR036259">
    <property type="entry name" value="MFS_trans_sf"/>
</dbReference>
<evidence type="ECO:0000313" key="6">
    <source>
        <dbReference type="EMBL" id="OUM23693.1"/>
    </source>
</evidence>
<dbReference type="InterPro" id="IPR020846">
    <property type="entry name" value="MFS_dom"/>
</dbReference>
<feature type="transmembrane region" description="Helical" evidence="4">
    <location>
        <begin position="133"/>
        <end position="153"/>
    </location>
</feature>
<feature type="transmembrane region" description="Helical" evidence="4">
    <location>
        <begin position="68"/>
        <end position="86"/>
    </location>
</feature>
<dbReference type="RefSeq" id="WP_086978711.1">
    <property type="nucleotide sequence ID" value="NZ_NFSB01000090.1"/>
</dbReference>
<feature type="transmembrane region" description="Helical" evidence="4">
    <location>
        <begin position="36"/>
        <end position="56"/>
    </location>
</feature>
<dbReference type="GO" id="GO:0022857">
    <property type="term" value="F:transmembrane transporter activity"/>
    <property type="evidence" value="ECO:0007669"/>
    <property type="project" value="InterPro"/>
</dbReference>
<dbReference type="Pfam" id="PF07690">
    <property type="entry name" value="MFS_1"/>
    <property type="match status" value="2"/>
</dbReference>
<reference evidence="6 7" key="1">
    <citation type="submission" date="2017-05" db="EMBL/GenBank/DDBJ databases">
        <title>Whole genome sequence of Pseudomonas putida isolate 1312 commercialized as a biostimulant.</title>
        <authorList>
            <person name="Crovadore J."/>
            <person name="Blanc P."/>
            <person name="Chablais R."/>
            <person name="Cochard B."/>
            <person name="Grizard D."/>
            <person name="Lefort F."/>
        </authorList>
    </citation>
    <scope>NUCLEOTIDE SEQUENCE [LARGE SCALE GENOMIC DNA]</scope>
    <source>
        <strain evidence="6 7">1312</strain>
    </source>
</reference>